<evidence type="ECO:0000256" key="5">
    <source>
        <dbReference type="ARBA" id="ARBA00022840"/>
    </source>
</evidence>
<feature type="compositionally biased region" description="Basic and acidic residues" evidence="7">
    <location>
        <begin position="324"/>
        <end position="338"/>
    </location>
</feature>
<accession>A0A4U5N0M6</accession>
<dbReference type="AlphaFoldDB" id="A0A4U5N0M6"/>
<feature type="domain" description="Protein kinase" evidence="8">
    <location>
        <begin position="21"/>
        <end position="283"/>
    </location>
</feature>
<evidence type="ECO:0000256" key="6">
    <source>
        <dbReference type="ARBA" id="ARBA00061588"/>
    </source>
</evidence>
<comment type="similarity">
    <text evidence="6">Belongs to the protein kinase superfamily. CK1 Ser/Thr protein kinase family.</text>
</comment>
<dbReference type="Pfam" id="PF00069">
    <property type="entry name" value="Pkinase"/>
    <property type="match status" value="1"/>
</dbReference>
<evidence type="ECO:0000259" key="8">
    <source>
        <dbReference type="PROSITE" id="PS50011"/>
    </source>
</evidence>
<dbReference type="OrthoDB" id="5979581at2759"/>
<evidence type="ECO:0000256" key="3">
    <source>
        <dbReference type="ARBA" id="ARBA00022741"/>
    </source>
</evidence>
<dbReference type="Proteomes" id="UP000298663">
    <property type="component" value="Unassembled WGS sequence"/>
</dbReference>
<feature type="compositionally biased region" description="Polar residues" evidence="7">
    <location>
        <begin position="339"/>
        <end position="348"/>
    </location>
</feature>
<dbReference type="InterPro" id="IPR011009">
    <property type="entry name" value="Kinase-like_dom_sf"/>
</dbReference>
<proteinExistence type="inferred from homology"/>
<keyword evidence="1" id="KW-0723">Serine/threonine-protein kinase</keyword>
<dbReference type="GO" id="GO:0004674">
    <property type="term" value="F:protein serine/threonine kinase activity"/>
    <property type="evidence" value="ECO:0007669"/>
    <property type="project" value="UniProtKB-KW"/>
</dbReference>
<dbReference type="CDD" id="cd14017">
    <property type="entry name" value="STKc_TTBK"/>
    <property type="match status" value="1"/>
</dbReference>
<evidence type="ECO:0000256" key="7">
    <source>
        <dbReference type="SAM" id="MobiDB-lite"/>
    </source>
</evidence>
<evidence type="ECO:0000256" key="2">
    <source>
        <dbReference type="ARBA" id="ARBA00022679"/>
    </source>
</evidence>
<dbReference type="SMART" id="SM00220">
    <property type="entry name" value="S_TKc"/>
    <property type="match status" value="1"/>
</dbReference>
<evidence type="ECO:0000313" key="10">
    <source>
        <dbReference type="Proteomes" id="UP000298663"/>
    </source>
</evidence>
<protein>
    <recommendedName>
        <fullName evidence="8">Protein kinase domain-containing protein</fullName>
    </recommendedName>
</protein>
<dbReference type="FunFam" id="3.30.200.20:FF:000358">
    <property type="entry name" value="Tau tubulin kinase 2b"/>
    <property type="match status" value="1"/>
</dbReference>
<dbReference type="GO" id="GO:0005524">
    <property type="term" value="F:ATP binding"/>
    <property type="evidence" value="ECO:0007669"/>
    <property type="project" value="UniProtKB-KW"/>
</dbReference>
<dbReference type="SUPFAM" id="SSF56112">
    <property type="entry name" value="Protein kinase-like (PK-like)"/>
    <property type="match status" value="1"/>
</dbReference>
<evidence type="ECO:0000256" key="1">
    <source>
        <dbReference type="ARBA" id="ARBA00022527"/>
    </source>
</evidence>
<reference evidence="9 10" key="2">
    <citation type="journal article" date="2019" name="G3 (Bethesda)">
        <title>Hybrid Assembly of the Genome of the Entomopathogenic Nematode Steinernema carpocapsae Identifies the X-Chromosome.</title>
        <authorList>
            <person name="Serra L."/>
            <person name="Macchietto M."/>
            <person name="Macias-Munoz A."/>
            <person name="McGill C.J."/>
            <person name="Rodriguez I.M."/>
            <person name="Rodriguez B."/>
            <person name="Murad R."/>
            <person name="Mortazavi A."/>
        </authorList>
    </citation>
    <scope>NUCLEOTIDE SEQUENCE [LARGE SCALE GENOMIC DNA]</scope>
    <source>
        <strain evidence="9 10">ALL</strain>
    </source>
</reference>
<dbReference type="InterPro" id="IPR000719">
    <property type="entry name" value="Prot_kinase_dom"/>
</dbReference>
<evidence type="ECO:0000256" key="4">
    <source>
        <dbReference type="ARBA" id="ARBA00022777"/>
    </source>
</evidence>
<name>A0A4U5N0M6_STECR</name>
<dbReference type="InterPro" id="IPR047916">
    <property type="entry name" value="TTBK_Asator-like_STKc"/>
</dbReference>
<keyword evidence="2" id="KW-0808">Transferase</keyword>
<comment type="caution">
    <text evidence="9">The sequence shown here is derived from an EMBL/GenBank/DDBJ whole genome shotgun (WGS) entry which is preliminary data.</text>
</comment>
<dbReference type="STRING" id="34508.A0A4U5N0M6"/>
<keyword evidence="4" id="KW-0418">Kinase</keyword>
<dbReference type="PANTHER" id="PTHR11909">
    <property type="entry name" value="CASEIN KINASE-RELATED"/>
    <property type="match status" value="1"/>
</dbReference>
<dbReference type="PROSITE" id="PS50011">
    <property type="entry name" value="PROTEIN_KINASE_DOM"/>
    <property type="match status" value="1"/>
</dbReference>
<reference evidence="9 10" key="1">
    <citation type="journal article" date="2015" name="Genome Biol.">
        <title>Comparative genomics of Steinernema reveals deeply conserved gene regulatory networks.</title>
        <authorList>
            <person name="Dillman A.R."/>
            <person name="Macchietto M."/>
            <person name="Porter C.F."/>
            <person name="Rogers A."/>
            <person name="Williams B."/>
            <person name="Antoshechkin I."/>
            <person name="Lee M.M."/>
            <person name="Goodwin Z."/>
            <person name="Lu X."/>
            <person name="Lewis E.E."/>
            <person name="Goodrich-Blair H."/>
            <person name="Stock S.P."/>
            <person name="Adams B.J."/>
            <person name="Sternberg P.W."/>
            <person name="Mortazavi A."/>
        </authorList>
    </citation>
    <scope>NUCLEOTIDE SEQUENCE [LARGE SCALE GENOMIC DNA]</scope>
    <source>
        <strain evidence="9 10">ALL</strain>
    </source>
</reference>
<dbReference type="EMBL" id="AZBU02000005">
    <property type="protein sequence ID" value="TKR75906.1"/>
    <property type="molecule type" value="Genomic_DNA"/>
</dbReference>
<feature type="compositionally biased region" description="Polar residues" evidence="7">
    <location>
        <begin position="311"/>
        <end position="323"/>
    </location>
</feature>
<feature type="region of interest" description="Disordered" evidence="7">
    <location>
        <begin position="311"/>
        <end position="356"/>
    </location>
</feature>
<sequence length="369" mass="42301">MLSGNLDQVELKLGKVVGKHWKVCSRLGSGGCGTVFLVEDINTRSKAALKAESHNIPGGSVLKLEVQVLRRLEGRKHVPQLLRAGKKEAYSYMVMTLLGDNIEKLFRLCHKQFSISTQVRLGIHILFALKQLHEVGFLHRDVKPANLALGIGEHDSRVVYLLDFGFAREFIYSGDGRVELRRERFRVHFRGTARYCSARTHHRKEQGRCDDLWSLFYVVAEFRGPLPWANTSNRNEVASLKETMPDVRLLSRSPSQLLDIPTHLRELGYYDRPDYLRIFHAFEAVLEAQGIRFYDPYDWELEPSYKKTVPNTSVRTIESTSTDRPFDSNRQKGSDRSNRPNSLESPTTESKEDVAGYKIEDFKKNELGF</sequence>
<keyword evidence="3" id="KW-0547">Nucleotide-binding</keyword>
<dbReference type="GO" id="GO:0015630">
    <property type="term" value="C:microtubule cytoskeleton"/>
    <property type="evidence" value="ECO:0007669"/>
    <property type="project" value="UniProtKB-ARBA"/>
</dbReference>
<dbReference type="Gene3D" id="1.10.510.10">
    <property type="entry name" value="Transferase(Phosphotransferase) domain 1"/>
    <property type="match status" value="1"/>
</dbReference>
<keyword evidence="5" id="KW-0067">ATP-binding</keyword>
<dbReference type="InterPro" id="IPR050235">
    <property type="entry name" value="CK1_Ser-Thr_kinase"/>
</dbReference>
<gene>
    <name evidence="9" type="ORF">L596_017131</name>
</gene>
<organism evidence="9 10">
    <name type="scientific">Steinernema carpocapsae</name>
    <name type="common">Entomopathogenic nematode</name>
    <dbReference type="NCBI Taxonomy" id="34508"/>
    <lineage>
        <taxon>Eukaryota</taxon>
        <taxon>Metazoa</taxon>
        <taxon>Ecdysozoa</taxon>
        <taxon>Nematoda</taxon>
        <taxon>Chromadorea</taxon>
        <taxon>Rhabditida</taxon>
        <taxon>Tylenchina</taxon>
        <taxon>Panagrolaimomorpha</taxon>
        <taxon>Strongyloidoidea</taxon>
        <taxon>Steinernematidae</taxon>
        <taxon>Steinernema</taxon>
    </lineage>
</organism>
<keyword evidence="10" id="KW-1185">Reference proteome</keyword>
<evidence type="ECO:0000313" key="9">
    <source>
        <dbReference type="EMBL" id="TKR75906.1"/>
    </source>
</evidence>